<name>R7RPZ4_9CLOT</name>
<dbReference type="RefSeq" id="WP_018660336.1">
    <property type="nucleotide sequence ID" value="NZ_HF952018.1"/>
</dbReference>
<organism evidence="2 3">
    <name type="scientific">Thermobrachium celere DSM 8682</name>
    <dbReference type="NCBI Taxonomy" id="941824"/>
    <lineage>
        <taxon>Bacteria</taxon>
        <taxon>Bacillati</taxon>
        <taxon>Bacillota</taxon>
        <taxon>Clostridia</taxon>
        <taxon>Eubacteriales</taxon>
        <taxon>Clostridiaceae</taxon>
        <taxon>Thermobrachium</taxon>
    </lineage>
</organism>
<reference evidence="2" key="1">
    <citation type="submission" date="2013-03" db="EMBL/GenBank/DDBJ databases">
        <title>Draft genome sequence of the hydrogen-ethanol-producing anaerobic alkalithermophilic Caloramator celere.</title>
        <authorList>
            <person name="Ciranna A."/>
            <person name="Larjo A."/>
            <person name="Kivisto A."/>
            <person name="Santala V."/>
            <person name="Roos C."/>
            <person name="Karp M."/>
        </authorList>
    </citation>
    <scope>NUCLEOTIDE SEQUENCE [LARGE SCALE GENOMIC DNA]</scope>
    <source>
        <strain evidence="2">DSM 8682</strain>
    </source>
</reference>
<proteinExistence type="predicted"/>
<dbReference type="HOGENOM" id="CLU_1348393_0_0_9"/>
<keyword evidence="1" id="KW-1133">Transmembrane helix</keyword>
<evidence type="ECO:0000256" key="1">
    <source>
        <dbReference type="SAM" id="Phobius"/>
    </source>
</evidence>
<dbReference type="OrthoDB" id="1954315at2"/>
<feature type="transmembrane region" description="Helical" evidence="1">
    <location>
        <begin position="18"/>
        <end position="35"/>
    </location>
</feature>
<accession>R7RPZ4</accession>
<evidence type="ECO:0000313" key="3">
    <source>
        <dbReference type="Proteomes" id="UP000014923"/>
    </source>
</evidence>
<dbReference type="EMBL" id="CAVN010000086">
    <property type="protein sequence ID" value="CDF57310.1"/>
    <property type="molecule type" value="Genomic_DNA"/>
</dbReference>
<keyword evidence="1" id="KW-0812">Transmembrane</keyword>
<dbReference type="Proteomes" id="UP000014923">
    <property type="component" value="Unassembled WGS sequence"/>
</dbReference>
<keyword evidence="3" id="KW-1185">Reference proteome</keyword>
<protein>
    <submittedName>
        <fullName evidence="2">Hypothetical membrane protein</fullName>
    </submittedName>
</protein>
<gene>
    <name evidence="2" type="ORF">TCEL_01224</name>
</gene>
<feature type="transmembrane region" description="Helical" evidence="1">
    <location>
        <begin position="47"/>
        <end position="69"/>
    </location>
</feature>
<keyword evidence="1" id="KW-0472">Membrane</keyword>
<evidence type="ECO:0000313" key="2">
    <source>
        <dbReference type="EMBL" id="CDF57310.1"/>
    </source>
</evidence>
<sequence>MKIKKKLAKERSKLKRSVFFSILLMVIMLYLVLVLDDQGYFVGLERTLIYANLYIIEFLFIVYMFRLYIESTFDVIFKQDRIKIIKFFSQSVNIPFDNIVFVDVIEKYQDDFYILILLDKMKRSKSLILFDKQFALNHNEYLKSYKEASTIYGREKFYCYIIKLGGAKKYFYLYKLYKTCYRAEFTDTAIKYIKRVIEEYNLS</sequence>
<dbReference type="AlphaFoldDB" id="R7RPZ4"/>
<comment type="caution">
    <text evidence="2">The sequence shown here is derived from an EMBL/GenBank/DDBJ whole genome shotgun (WGS) entry which is preliminary data.</text>
</comment>